<dbReference type="AlphaFoldDB" id="A0A5P2VZ85"/>
<dbReference type="EMBL" id="CP023747">
    <property type="protein sequence ID" value="QEV37357.1"/>
    <property type="molecule type" value="Genomic_DNA"/>
</dbReference>
<name>A0A5P2VZ85_9ACTN</name>
<accession>A0A5P2VZ85</accession>
<dbReference type="Proteomes" id="UP000325763">
    <property type="component" value="Chromosome"/>
</dbReference>
<sequence>MSTDTVTVPHVTAPEITLDLLFGLLDCDPSDGLAKLVHNARVAHYTLPALVLSVLENEGVDLGITAGAELRRARHRAARYAGVLADLPDDGEVVPLKGPSLAQLYPPGVLRSQGDVDLLARDESRLWQTVTRLAADESSQIWVTVMGVEPAWNVLVTMVWQADEPIVEHEYRVELTTAALLGDFDRVRVRTTLPTDPVLAALVCLTEEGLQRPFHPRDALDLYVLQPRLPAAADIAAVVEEFHLAPELLELGRYTSRVLPQCDVAELMRVLAEPARRELDRRENLPAAVAPVELRDVVRCGQPAQGLLLRRRIRTDLATARTHWSGDQAVLHTPVGDYLLVAGKLVAEEDFESALAVLHTCDESAAC</sequence>
<evidence type="ECO:0000313" key="1">
    <source>
        <dbReference type="EMBL" id="QEV37357.1"/>
    </source>
</evidence>
<dbReference type="KEGG" id="snq:CP978_01095"/>
<gene>
    <name evidence="1" type="ORF">CP978_01095</name>
</gene>
<organism evidence="1 2">
    <name type="scientific">Streptomyces nodosus</name>
    <dbReference type="NCBI Taxonomy" id="40318"/>
    <lineage>
        <taxon>Bacteria</taxon>
        <taxon>Bacillati</taxon>
        <taxon>Actinomycetota</taxon>
        <taxon>Actinomycetes</taxon>
        <taxon>Kitasatosporales</taxon>
        <taxon>Streptomycetaceae</taxon>
        <taxon>Streptomyces</taxon>
    </lineage>
</organism>
<evidence type="ECO:0000313" key="2">
    <source>
        <dbReference type="Proteomes" id="UP000325763"/>
    </source>
</evidence>
<protein>
    <submittedName>
        <fullName evidence="1">Uncharacterized protein</fullName>
    </submittedName>
</protein>
<proteinExistence type="predicted"/>
<reference evidence="1 2" key="1">
    <citation type="submission" date="2017-09" db="EMBL/GenBank/DDBJ databases">
        <title>Streptomyces genome completion.</title>
        <authorList>
            <person name="Lee N."/>
            <person name="Cho B.-K."/>
        </authorList>
    </citation>
    <scope>NUCLEOTIDE SEQUENCE [LARGE SCALE GENOMIC DNA]</scope>
    <source>
        <strain evidence="1 2">ATCC 14899</strain>
    </source>
</reference>
<dbReference type="OrthoDB" id="3872627at2"/>
<dbReference type="RefSeq" id="WP_052453904.1">
    <property type="nucleotide sequence ID" value="NZ_CP009313.1"/>
</dbReference>